<comment type="caution">
    <text evidence="3">The sequence shown here is derived from an EMBL/GenBank/DDBJ whole genome shotgun (WGS) entry which is preliminary data.</text>
</comment>
<dbReference type="CDD" id="cd01109">
    <property type="entry name" value="HTH_YyaN"/>
    <property type="match status" value="1"/>
</dbReference>
<dbReference type="InterPro" id="IPR047057">
    <property type="entry name" value="MerR_fam"/>
</dbReference>
<accession>A0A1Z5J290</accession>
<dbReference type="OrthoDB" id="9811174at2"/>
<proteinExistence type="predicted"/>
<name>A0A1Z5J290_9LACO</name>
<dbReference type="SMART" id="SM00422">
    <property type="entry name" value="HTH_MERR"/>
    <property type="match status" value="1"/>
</dbReference>
<dbReference type="GO" id="GO:0003700">
    <property type="term" value="F:DNA-binding transcription factor activity"/>
    <property type="evidence" value="ECO:0007669"/>
    <property type="project" value="InterPro"/>
</dbReference>
<gene>
    <name evidence="3" type="primary">merR_5</name>
    <name evidence="3" type="ORF">IWT5_01073</name>
</gene>
<dbReference type="AlphaFoldDB" id="A0A1Z5J290"/>
<dbReference type="Pfam" id="PF13411">
    <property type="entry name" value="MerR_1"/>
    <property type="match status" value="1"/>
</dbReference>
<keyword evidence="1" id="KW-0238">DNA-binding</keyword>
<protein>
    <submittedName>
        <fullName evidence="3">MerR family transcriptional regulator</fullName>
    </submittedName>
</protein>
<dbReference type="SUPFAM" id="SSF46955">
    <property type="entry name" value="Putative DNA-binding domain"/>
    <property type="match status" value="1"/>
</dbReference>
<dbReference type="RefSeq" id="WP_098824275.1">
    <property type="nucleotide sequence ID" value="NZ_BCMJ01000003.1"/>
</dbReference>
<dbReference type="Gene3D" id="1.10.1660.10">
    <property type="match status" value="1"/>
</dbReference>
<evidence type="ECO:0000256" key="1">
    <source>
        <dbReference type="ARBA" id="ARBA00023125"/>
    </source>
</evidence>
<dbReference type="Proteomes" id="UP000223370">
    <property type="component" value="Unassembled WGS sequence"/>
</dbReference>
<organism evidence="3 4">
    <name type="scientific">Secundilactobacillus silagincola</name>
    <dbReference type="NCBI Taxonomy" id="1714681"/>
    <lineage>
        <taxon>Bacteria</taxon>
        <taxon>Bacillati</taxon>
        <taxon>Bacillota</taxon>
        <taxon>Bacilli</taxon>
        <taxon>Lactobacillales</taxon>
        <taxon>Lactobacillaceae</taxon>
        <taxon>Secundilactobacillus</taxon>
    </lineage>
</organism>
<dbReference type="GO" id="GO:0003677">
    <property type="term" value="F:DNA binding"/>
    <property type="evidence" value="ECO:0007669"/>
    <property type="project" value="UniProtKB-KW"/>
</dbReference>
<keyword evidence="4" id="KW-1185">Reference proteome</keyword>
<evidence type="ECO:0000259" key="2">
    <source>
        <dbReference type="PROSITE" id="PS50937"/>
    </source>
</evidence>
<sequence length="120" mass="13966">MKINEVATYLELPSETLRYWEKIGIISKVKRDKSGYRQFDQDDVNWIRYVKCIREVGIPIAQIKEYTNVARKGGNAILRKEILVAQKSKLKAKVKEIELAIQMVDYKIDHYNSMSIGSDE</sequence>
<feature type="domain" description="HTH merR-type" evidence="2">
    <location>
        <begin position="1"/>
        <end position="69"/>
    </location>
</feature>
<dbReference type="InterPro" id="IPR000551">
    <property type="entry name" value="MerR-type_HTH_dom"/>
</dbReference>
<dbReference type="InterPro" id="IPR009061">
    <property type="entry name" value="DNA-bd_dom_put_sf"/>
</dbReference>
<dbReference type="PANTHER" id="PTHR30204:SF98">
    <property type="entry name" value="HTH-TYPE TRANSCRIPTIONAL REGULATOR ADHR"/>
    <property type="match status" value="1"/>
</dbReference>
<dbReference type="EMBL" id="BCMJ01000003">
    <property type="protein sequence ID" value="GAX07922.1"/>
    <property type="molecule type" value="Genomic_DNA"/>
</dbReference>
<dbReference type="PANTHER" id="PTHR30204">
    <property type="entry name" value="REDOX-CYCLING DRUG-SENSING TRANSCRIPTIONAL ACTIVATOR SOXR"/>
    <property type="match status" value="1"/>
</dbReference>
<dbReference type="PROSITE" id="PS50937">
    <property type="entry name" value="HTH_MERR_2"/>
    <property type="match status" value="1"/>
</dbReference>
<evidence type="ECO:0000313" key="4">
    <source>
        <dbReference type="Proteomes" id="UP000223370"/>
    </source>
</evidence>
<evidence type="ECO:0000313" key="3">
    <source>
        <dbReference type="EMBL" id="GAX07922.1"/>
    </source>
</evidence>
<reference evidence="3 4" key="1">
    <citation type="submission" date="2015-11" db="EMBL/GenBank/DDBJ databases">
        <title>Draft genome sequences of new species of the genus Lactobacillus isolated from orchardgrass silage.</title>
        <authorList>
            <person name="Tohno M."/>
            <person name="Tanizawa Y."/>
            <person name="Arita M."/>
        </authorList>
    </citation>
    <scope>NUCLEOTIDE SEQUENCE [LARGE SCALE GENOMIC DNA]</scope>
    <source>
        <strain evidence="3 4">IWT5</strain>
    </source>
</reference>